<keyword evidence="11" id="KW-0282">Flagellum</keyword>
<reference evidence="12" key="1">
    <citation type="submission" date="2016-10" db="EMBL/GenBank/DDBJ databases">
        <authorList>
            <person name="Varghese N."/>
            <person name="Submissions S."/>
        </authorList>
    </citation>
    <scope>NUCLEOTIDE SEQUENCE [LARGE SCALE GENOMIC DNA]</scope>
    <source>
        <strain evidence="12">CGMCC 1.12041</strain>
    </source>
</reference>
<dbReference type="GO" id="GO:0005886">
    <property type="term" value="C:plasma membrane"/>
    <property type="evidence" value="ECO:0007669"/>
    <property type="project" value="UniProtKB-SubCell"/>
</dbReference>
<evidence type="ECO:0000313" key="11">
    <source>
        <dbReference type="EMBL" id="SFC85913.1"/>
    </source>
</evidence>
<evidence type="ECO:0000256" key="9">
    <source>
        <dbReference type="ARBA" id="ARBA00023136"/>
    </source>
</evidence>
<keyword evidence="9 10" id="KW-0472">Membrane</keyword>
<evidence type="ECO:0000256" key="10">
    <source>
        <dbReference type="RuleBase" id="RU364125"/>
    </source>
</evidence>
<evidence type="ECO:0000256" key="5">
    <source>
        <dbReference type="ARBA" id="ARBA00022500"/>
    </source>
</evidence>
<dbReference type="AlphaFoldDB" id="A0A1I1MTK0"/>
<keyword evidence="11" id="KW-0969">Cilium</keyword>
<dbReference type="GO" id="GO:0009425">
    <property type="term" value="C:bacterial-type flagellum basal body"/>
    <property type="evidence" value="ECO:0007669"/>
    <property type="project" value="InterPro"/>
</dbReference>
<keyword evidence="10" id="KW-0997">Cell inner membrane</keyword>
<dbReference type="PANTHER" id="PTHR35091:SF2">
    <property type="entry name" value="FLAGELLAR PROTEIN FLIL"/>
    <property type="match status" value="1"/>
</dbReference>
<keyword evidence="7 10" id="KW-0283">Flagellar rotation</keyword>
<proteinExistence type="inferred from homology"/>
<evidence type="ECO:0000256" key="2">
    <source>
        <dbReference type="ARBA" id="ARBA00004162"/>
    </source>
</evidence>
<dbReference type="NCBIfam" id="NF005435">
    <property type="entry name" value="PRK07021.1"/>
    <property type="match status" value="1"/>
</dbReference>
<name>A0A1I1MTK0_9BURK</name>
<sequence length="177" mass="18924">MKANPKMKADPKADAAAAAPAGSKKKLIIIAVAAVLLLGGGGGAAWYFMQGGDAAAGHESPKETKKKKKESGAKPEYVPVEAFTVNLQPENGEQYLQVQFTLQVDGAEQGTLIKDNMAIVRNRVLLLLSGKKASEISTVQGKQQLAAEIQAIIREPFEKEGDEQEVTDVLFTSFIIQ</sequence>
<dbReference type="GO" id="GO:0006935">
    <property type="term" value="P:chemotaxis"/>
    <property type="evidence" value="ECO:0007669"/>
    <property type="project" value="UniProtKB-KW"/>
</dbReference>
<dbReference type="InterPro" id="IPR005503">
    <property type="entry name" value="FliL"/>
</dbReference>
<dbReference type="EMBL" id="FOLD01000011">
    <property type="protein sequence ID" value="SFC85913.1"/>
    <property type="molecule type" value="Genomic_DNA"/>
</dbReference>
<keyword evidence="8" id="KW-1133">Transmembrane helix</keyword>
<dbReference type="Proteomes" id="UP000198639">
    <property type="component" value="Unassembled WGS sequence"/>
</dbReference>
<evidence type="ECO:0000256" key="3">
    <source>
        <dbReference type="ARBA" id="ARBA00008281"/>
    </source>
</evidence>
<evidence type="ECO:0000313" key="12">
    <source>
        <dbReference type="Proteomes" id="UP000198639"/>
    </source>
</evidence>
<comment type="similarity">
    <text evidence="3 10">Belongs to the FliL family.</text>
</comment>
<dbReference type="PANTHER" id="PTHR35091">
    <property type="entry name" value="FLAGELLAR PROTEIN FLIL"/>
    <property type="match status" value="1"/>
</dbReference>
<evidence type="ECO:0000256" key="6">
    <source>
        <dbReference type="ARBA" id="ARBA00022692"/>
    </source>
</evidence>
<keyword evidence="11" id="KW-0966">Cell projection</keyword>
<dbReference type="Pfam" id="PF03748">
    <property type="entry name" value="FliL"/>
    <property type="match status" value="1"/>
</dbReference>
<accession>A0A1I1MTK0</accession>
<evidence type="ECO:0000256" key="4">
    <source>
        <dbReference type="ARBA" id="ARBA00022475"/>
    </source>
</evidence>
<comment type="subcellular location">
    <subcellularLocation>
        <location evidence="10">Cell inner membrane</location>
    </subcellularLocation>
    <subcellularLocation>
        <location evidence="2">Cell membrane</location>
        <topology evidence="2">Single-pass membrane protein</topology>
    </subcellularLocation>
</comment>
<protein>
    <recommendedName>
        <fullName evidence="10">Flagellar protein FliL</fullName>
    </recommendedName>
</protein>
<evidence type="ECO:0000256" key="1">
    <source>
        <dbReference type="ARBA" id="ARBA00002254"/>
    </source>
</evidence>
<evidence type="ECO:0000256" key="7">
    <source>
        <dbReference type="ARBA" id="ARBA00022779"/>
    </source>
</evidence>
<comment type="function">
    <text evidence="1 10">Controls the rotational direction of flagella during chemotaxis.</text>
</comment>
<gene>
    <name evidence="11" type="ORF">SAMN05216204_11167</name>
</gene>
<keyword evidence="5 10" id="KW-0145">Chemotaxis</keyword>
<keyword evidence="6" id="KW-0812">Transmembrane</keyword>
<keyword evidence="4" id="KW-1003">Cell membrane</keyword>
<keyword evidence="12" id="KW-1185">Reference proteome</keyword>
<dbReference type="GO" id="GO:0071978">
    <property type="term" value="P:bacterial-type flagellum-dependent swarming motility"/>
    <property type="evidence" value="ECO:0007669"/>
    <property type="project" value="TreeGrafter"/>
</dbReference>
<dbReference type="STRING" id="1164594.SAMN05216204_11167"/>
<organism evidence="11 12">
    <name type="scientific">Massilia yuzhufengensis</name>
    <dbReference type="NCBI Taxonomy" id="1164594"/>
    <lineage>
        <taxon>Bacteria</taxon>
        <taxon>Pseudomonadati</taxon>
        <taxon>Pseudomonadota</taxon>
        <taxon>Betaproteobacteria</taxon>
        <taxon>Burkholderiales</taxon>
        <taxon>Oxalobacteraceae</taxon>
        <taxon>Telluria group</taxon>
        <taxon>Massilia</taxon>
    </lineage>
</organism>
<evidence type="ECO:0000256" key="8">
    <source>
        <dbReference type="ARBA" id="ARBA00022989"/>
    </source>
</evidence>